<sequence>MTTGEARPHPLVDGVDGDVLVTRSDREVVALTPLRADLLIAAHAAQRRVRLVTPATSRLTDPLRDALASAGGSWVVEDGEGGSWDGLLGLAADGTGVSPSFLRPVEADALQLVVTASLRHRAEAATRIGGALELVAGLAGADGPTGWGPHEPVEHPWDPVAVTRHLAARAPEESRVVVAGPSLIGSTLVQRTDKGVEEVLQALVALGPVGAPSTDAAFAEVPTRLRMLAEDALPLFASVFARPGRADLTTAPHLQAPPVPVAVLIGAPGVRDLGLDVPQLVERFGALVVGRPRIPGVVVPFGGADGGWPAFERFVDVVGRERVRAVLRGVPAPDRSEA</sequence>
<name>A0A4V3EBB5_9MICO</name>
<dbReference type="Proteomes" id="UP000295344">
    <property type="component" value="Unassembled WGS sequence"/>
</dbReference>
<dbReference type="AlphaFoldDB" id="A0A4V3EBB5"/>
<dbReference type="OrthoDB" id="5103427at2"/>
<evidence type="ECO:0000313" key="2">
    <source>
        <dbReference type="Proteomes" id="UP000295344"/>
    </source>
</evidence>
<organism evidence="1 2">
    <name type="scientific">Amnibacterium kyonggiense</name>
    <dbReference type="NCBI Taxonomy" id="595671"/>
    <lineage>
        <taxon>Bacteria</taxon>
        <taxon>Bacillati</taxon>
        <taxon>Actinomycetota</taxon>
        <taxon>Actinomycetes</taxon>
        <taxon>Micrococcales</taxon>
        <taxon>Microbacteriaceae</taxon>
        <taxon>Amnibacterium</taxon>
    </lineage>
</organism>
<reference evidence="1 2" key="1">
    <citation type="submission" date="2019-03" db="EMBL/GenBank/DDBJ databases">
        <title>Genomic Encyclopedia of Archaeal and Bacterial Type Strains, Phase II (KMG-II): from individual species to whole genera.</title>
        <authorList>
            <person name="Goeker M."/>
        </authorList>
    </citation>
    <scope>NUCLEOTIDE SEQUENCE [LARGE SCALE GENOMIC DNA]</scope>
    <source>
        <strain evidence="1 2">DSM 24782</strain>
    </source>
</reference>
<comment type="caution">
    <text evidence="1">The sequence shown here is derived from an EMBL/GenBank/DDBJ whole genome shotgun (WGS) entry which is preliminary data.</text>
</comment>
<dbReference type="Pfam" id="PF19674">
    <property type="entry name" value="DUF6177"/>
    <property type="match status" value="1"/>
</dbReference>
<gene>
    <name evidence="1" type="ORF">CLV52_1424</name>
</gene>
<dbReference type="RefSeq" id="WP_133765518.1">
    <property type="nucleotide sequence ID" value="NZ_BAAARP010000001.1"/>
</dbReference>
<proteinExistence type="predicted"/>
<keyword evidence="2" id="KW-1185">Reference proteome</keyword>
<dbReference type="EMBL" id="SOAM01000001">
    <property type="protein sequence ID" value="TDS80854.1"/>
    <property type="molecule type" value="Genomic_DNA"/>
</dbReference>
<evidence type="ECO:0000313" key="1">
    <source>
        <dbReference type="EMBL" id="TDS80854.1"/>
    </source>
</evidence>
<accession>A0A4V3EBB5</accession>
<dbReference type="InterPro" id="IPR046175">
    <property type="entry name" value="DUF6177"/>
</dbReference>
<protein>
    <submittedName>
        <fullName evidence="1">Uncharacterized protein</fullName>
    </submittedName>
</protein>